<gene>
    <name evidence="1" type="ORF">S01H1_48987</name>
</gene>
<proteinExistence type="predicted"/>
<accession>X0VK25</accession>
<reference evidence="1" key="1">
    <citation type="journal article" date="2014" name="Front. Microbiol.">
        <title>High frequency of phylogenetically diverse reductive dehalogenase-homologous genes in deep subseafloor sedimentary metagenomes.</title>
        <authorList>
            <person name="Kawai M."/>
            <person name="Futagami T."/>
            <person name="Toyoda A."/>
            <person name="Takaki Y."/>
            <person name="Nishi S."/>
            <person name="Hori S."/>
            <person name="Arai W."/>
            <person name="Tsubouchi T."/>
            <person name="Morono Y."/>
            <person name="Uchiyama I."/>
            <person name="Ito T."/>
            <person name="Fujiyama A."/>
            <person name="Inagaki F."/>
            <person name="Takami H."/>
        </authorList>
    </citation>
    <scope>NUCLEOTIDE SEQUENCE</scope>
    <source>
        <strain evidence="1">Expedition CK06-06</strain>
    </source>
</reference>
<comment type="caution">
    <text evidence="1">The sequence shown here is derived from an EMBL/GenBank/DDBJ whole genome shotgun (WGS) entry which is preliminary data.</text>
</comment>
<dbReference type="AlphaFoldDB" id="X0VK25"/>
<feature type="non-terminal residue" evidence="1">
    <location>
        <position position="1"/>
    </location>
</feature>
<dbReference type="EMBL" id="BARS01031482">
    <property type="protein sequence ID" value="GAG18634.1"/>
    <property type="molecule type" value="Genomic_DNA"/>
</dbReference>
<organism evidence="1">
    <name type="scientific">marine sediment metagenome</name>
    <dbReference type="NCBI Taxonomy" id="412755"/>
    <lineage>
        <taxon>unclassified sequences</taxon>
        <taxon>metagenomes</taxon>
        <taxon>ecological metagenomes</taxon>
    </lineage>
</organism>
<protein>
    <submittedName>
        <fullName evidence="1">Uncharacterized protein</fullName>
    </submittedName>
</protein>
<name>X0VK25_9ZZZZ</name>
<evidence type="ECO:0000313" key="1">
    <source>
        <dbReference type="EMBL" id="GAG18634.1"/>
    </source>
</evidence>
<sequence>GRRKGIILKIRKKEAGLNELNLYNLREIP</sequence>